<dbReference type="Ensembl" id="ENSHCOT00000020239.1">
    <property type="protein sequence ID" value="ENSHCOP00000025739.1"/>
    <property type="gene ID" value="ENSHCOG00000016182.1"/>
</dbReference>
<evidence type="ECO:0000256" key="4">
    <source>
        <dbReference type="ARBA" id="ARBA00022679"/>
    </source>
</evidence>
<dbReference type="FunFam" id="3.30.1110.10:FF:000001">
    <property type="entry name" value="Adenosine kinase a"/>
    <property type="match status" value="1"/>
</dbReference>
<comment type="similarity">
    <text evidence="2 10">Belongs to the carbohydrate kinase PfkB family.</text>
</comment>
<evidence type="ECO:0000256" key="3">
    <source>
        <dbReference type="ARBA" id="ARBA00012119"/>
    </source>
</evidence>
<accession>A0A3Q2Z4T9</accession>
<evidence type="ECO:0000256" key="10">
    <source>
        <dbReference type="RuleBase" id="RU368116"/>
    </source>
</evidence>
<dbReference type="PRINTS" id="PR00989">
    <property type="entry name" value="ADENOKINASE"/>
</dbReference>
<keyword evidence="6 10" id="KW-0547">Nucleotide-binding</keyword>
<dbReference type="InterPro" id="IPR011611">
    <property type="entry name" value="PfkB_dom"/>
</dbReference>
<evidence type="ECO:0000259" key="12">
    <source>
        <dbReference type="Pfam" id="PF00294"/>
    </source>
</evidence>
<dbReference type="InterPro" id="IPR029056">
    <property type="entry name" value="Ribokinase-like"/>
</dbReference>
<feature type="region of interest" description="Disordered" evidence="11">
    <location>
        <begin position="1"/>
        <end position="28"/>
    </location>
</feature>
<dbReference type="Gene3D" id="3.30.1110.10">
    <property type="match status" value="1"/>
</dbReference>
<reference evidence="13" key="2">
    <citation type="submission" date="2025-09" db="UniProtKB">
        <authorList>
            <consortium name="Ensembl"/>
        </authorList>
    </citation>
    <scope>IDENTIFICATION</scope>
</reference>
<keyword evidence="8 10" id="KW-0067">ATP-binding</keyword>
<keyword evidence="5 10" id="KW-0660">Purine salvage</keyword>
<keyword evidence="10" id="KW-0539">Nucleus</keyword>
<name>A0A3Q2Z4T9_HIPCM</name>
<dbReference type="Pfam" id="PF00294">
    <property type="entry name" value="PfkB"/>
    <property type="match status" value="1"/>
</dbReference>
<keyword evidence="4 10" id="KW-0808">Transferase</keyword>
<comment type="subunit">
    <text evidence="10">Monomer.</text>
</comment>
<keyword evidence="9 10" id="KW-0460">Magnesium</keyword>
<dbReference type="UniPathway" id="UPA00588">
    <property type="reaction ID" value="UER00659"/>
</dbReference>
<evidence type="ECO:0000313" key="13">
    <source>
        <dbReference type="Ensembl" id="ENSHCOP00000025739.1"/>
    </source>
</evidence>
<proteinExistence type="inferred from homology"/>
<dbReference type="GeneTree" id="ENSGT00390000014320"/>
<dbReference type="EC" id="2.7.1.20" evidence="3 10"/>
<comment type="catalytic activity">
    <reaction evidence="10">
        <text>adenosine + ATP = AMP + ADP + H(+)</text>
        <dbReference type="Rhea" id="RHEA:20824"/>
        <dbReference type="ChEBI" id="CHEBI:15378"/>
        <dbReference type="ChEBI" id="CHEBI:16335"/>
        <dbReference type="ChEBI" id="CHEBI:30616"/>
        <dbReference type="ChEBI" id="CHEBI:456215"/>
        <dbReference type="ChEBI" id="CHEBI:456216"/>
        <dbReference type="EC" id="2.7.1.20"/>
    </reaction>
</comment>
<feature type="compositionally biased region" description="Basic and acidic residues" evidence="11">
    <location>
        <begin position="1"/>
        <end position="23"/>
    </location>
</feature>
<evidence type="ECO:0000256" key="7">
    <source>
        <dbReference type="ARBA" id="ARBA00022777"/>
    </source>
</evidence>
<dbReference type="PANTHER" id="PTHR45769:SF2">
    <property type="entry name" value="ADENOSINE KINASE"/>
    <property type="match status" value="1"/>
</dbReference>
<dbReference type="GO" id="GO:0044209">
    <property type="term" value="P:AMP salvage"/>
    <property type="evidence" value="ECO:0007669"/>
    <property type="project" value="UniProtKB-UniRule"/>
</dbReference>
<dbReference type="CDD" id="cd01168">
    <property type="entry name" value="adenosine_kinase"/>
    <property type="match status" value="1"/>
</dbReference>
<dbReference type="SUPFAM" id="SSF53613">
    <property type="entry name" value="Ribokinase-like"/>
    <property type="match status" value="1"/>
</dbReference>
<comment type="function">
    <text evidence="10">ATP dependent phosphorylation of adenosine and other related nucleoside analogs to monophosphate derivatives.</text>
</comment>
<dbReference type="GO" id="GO:0006169">
    <property type="term" value="P:adenosine salvage"/>
    <property type="evidence" value="ECO:0007669"/>
    <property type="project" value="UniProtKB-ARBA"/>
</dbReference>
<dbReference type="FunFam" id="3.40.1190.20:FF:000006">
    <property type="entry name" value="Adenosine kinase 2"/>
    <property type="match status" value="1"/>
</dbReference>
<evidence type="ECO:0000256" key="1">
    <source>
        <dbReference type="ARBA" id="ARBA00004801"/>
    </source>
</evidence>
<dbReference type="GO" id="GO:0005634">
    <property type="term" value="C:nucleus"/>
    <property type="evidence" value="ECO:0007669"/>
    <property type="project" value="UniProtKB-SubCell"/>
</dbReference>
<evidence type="ECO:0000256" key="11">
    <source>
        <dbReference type="SAM" id="MobiDB-lite"/>
    </source>
</evidence>
<keyword evidence="7 10" id="KW-0418">Kinase</keyword>
<evidence type="ECO:0000313" key="14">
    <source>
        <dbReference type="Proteomes" id="UP000264820"/>
    </source>
</evidence>
<dbReference type="GO" id="GO:0005524">
    <property type="term" value="F:ATP binding"/>
    <property type="evidence" value="ECO:0007669"/>
    <property type="project" value="UniProtKB-UniRule"/>
</dbReference>
<comment type="subcellular location">
    <subcellularLocation>
        <location evidence="10">Nucleus</location>
    </subcellularLocation>
</comment>
<reference evidence="13" key="1">
    <citation type="submission" date="2025-08" db="UniProtKB">
        <authorList>
            <consortium name="Ensembl"/>
        </authorList>
    </citation>
    <scope>IDENTIFICATION</scope>
</reference>
<evidence type="ECO:0000256" key="8">
    <source>
        <dbReference type="ARBA" id="ARBA00022840"/>
    </source>
</evidence>
<comment type="pathway">
    <text evidence="1 10">Purine metabolism; AMP biosynthesis via salvage pathway; AMP from adenosine: step 1/1.</text>
</comment>
<evidence type="ECO:0000256" key="5">
    <source>
        <dbReference type="ARBA" id="ARBA00022726"/>
    </source>
</evidence>
<organism evidence="13 14">
    <name type="scientific">Hippocampus comes</name>
    <name type="common">Tiger tail seahorse</name>
    <dbReference type="NCBI Taxonomy" id="109280"/>
    <lineage>
        <taxon>Eukaryota</taxon>
        <taxon>Metazoa</taxon>
        <taxon>Chordata</taxon>
        <taxon>Craniata</taxon>
        <taxon>Vertebrata</taxon>
        <taxon>Euteleostomi</taxon>
        <taxon>Actinopterygii</taxon>
        <taxon>Neopterygii</taxon>
        <taxon>Teleostei</taxon>
        <taxon>Neoteleostei</taxon>
        <taxon>Acanthomorphata</taxon>
        <taxon>Syngnathiaria</taxon>
        <taxon>Syngnathiformes</taxon>
        <taxon>Syngnathoidei</taxon>
        <taxon>Syngnathidae</taxon>
        <taxon>Hippocampus</taxon>
    </lineage>
</organism>
<dbReference type="GO" id="GO:0006144">
    <property type="term" value="P:purine nucleobase metabolic process"/>
    <property type="evidence" value="ECO:0007669"/>
    <property type="project" value="TreeGrafter"/>
</dbReference>
<dbReference type="Proteomes" id="UP000264820">
    <property type="component" value="Unplaced"/>
</dbReference>
<evidence type="ECO:0000256" key="6">
    <source>
        <dbReference type="ARBA" id="ARBA00022741"/>
    </source>
</evidence>
<dbReference type="InterPro" id="IPR001805">
    <property type="entry name" value="Adenokinase"/>
</dbReference>
<dbReference type="PANTHER" id="PTHR45769">
    <property type="entry name" value="ADENOSINE KINASE"/>
    <property type="match status" value="1"/>
</dbReference>
<feature type="domain" description="Carbohydrate kinase PfkB" evidence="12">
    <location>
        <begin position="58"/>
        <end position="300"/>
    </location>
</feature>
<keyword evidence="14" id="KW-1185">Reference proteome</keyword>
<evidence type="ECO:0000256" key="2">
    <source>
        <dbReference type="ARBA" id="ARBA00010688"/>
    </source>
</evidence>
<dbReference type="AlphaFoldDB" id="A0A3Q2Z4T9"/>
<dbReference type="Gene3D" id="3.40.1190.20">
    <property type="match status" value="2"/>
</dbReference>
<dbReference type="GO" id="GO:0005829">
    <property type="term" value="C:cytosol"/>
    <property type="evidence" value="ECO:0007669"/>
    <property type="project" value="TreeGrafter"/>
</dbReference>
<evidence type="ECO:0000256" key="9">
    <source>
        <dbReference type="ARBA" id="ARBA00022842"/>
    </source>
</evidence>
<protein>
    <recommendedName>
        <fullName evidence="3 10">Adenosine kinase</fullName>
        <shortName evidence="10">AK</shortName>
        <ecNumber evidence="3 10">2.7.1.20</ecNumber>
    </recommendedName>
    <alternativeName>
        <fullName evidence="10">Adenosine 5'-phosphotransferase</fullName>
    </alternativeName>
</protein>
<sequence>TMASSEEPKAKKPKISAHEDSDCAPKTSPIKLSPNSLFGMGNPLLDICAVVDKDFLDKYTLKPNDQILAEDKHKALFDEIVNKFKAEYHAGGATQNSIKIAQWMIQEPHNVGTFFGCIGKDKFGEILKQKAEEAHIDAHYYEQDKEPTGSCAACVTGANRSLVANLAAANCYKKEKHLDLEENWKLVEKAKVYYIAGFFVTVSLESMLKVAKHASENNKLFCLNLSAPFICQFFKDHLMQLLPYVDVLFGNETEAAAFAKEQAFETKDIKEIAKKVQALPKINTKRQRIVVLTQGTDETVMALSFLSGLVREKTLDQCVRAAHYAANVIIRRLGCTFPEKPDFV</sequence>
<dbReference type="GO" id="GO:0004001">
    <property type="term" value="F:adenosine kinase activity"/>
    <property type="evidence" value="ECO:0007669"/>
    <property type="project" value="UniProtKB-UniRule"/>
</dbReference>
<comment type="cofactor">
    <cofactor evidence="10">
        <name>Mg(2+)</name>
        <dbReference type="ChEBI" id="CHEBI:18420"/>
    </cofactor>
    <text evidence="10">Binds 3 Mg(2+) ions per subunit.</text>
</comment>